<proteinExistence type="predicted"/>
<sequence length="344" mass="38732">MLLPSFQHGRVVRAGLPYAITAVLVALIGFNGLLTVWLLSNTLFPMIPGMVSSMTRSGMPPPAENTAVETSTTPTGTTTTSNQPVIEPVIEPAVNISTIDDGQFVFGDKVAVIIEIDAYTVQNLFPIMLHFSTVLGPEWPVVLLTMRDKWHMPKSPPMLRALESGRIRVMFLPDDTDFYDHRAVSVFMTRPWLWETMSSAGRVLLFQPDSILCVNADVRADDFLEWDYLGAPILPGMGSGYNGGLSIRNPRIFLQIAMTHDFETETRGENAFEDQWFYHKIKDIPDVKLPDAEVAKWFSTETTFNPHSLGFHQPRRWLKKEQADEAQKWCPEIGMMINSRFVPS</sequence>
<accession>A0AAD9MCF5</accession>
<organism evidence="4 5">
    <name type="scientific">Phyllachora maydis</name>
    <dbReference type="NCBI Taxonomy" id="1825666"/>
    <lineage>
        <taxon>Eukaryota</taxon>
        <taxon>Fungi</taxon>
        <taxon>Dikarya</taxon>
        <taxon>Ascomycota</taxon>
        <taxon>Pezizomycotina</taxon>
        <taxon>Sordariomycetes</taxon>
        <taxon>Sordariomycetidae</taxon>
        <taxon>Phyllachorales</taxon>
        <taxon>Phyllachoraceae</taxon>
        <taxon>Phyllachora</taxon>
    </lineage>
</organism>
<comment type="caution">
    <text evidence="4">The sequence shown here is derived from an EMBL/GenBank/DDBJ whole genome shotgun (WGS) entry which is preliminary data.</text>
</comment>
<evidence type="ECO:0000259" key="3">
    <source>
        <dbReference type="Pfam" id="PF18922"/>
    </source>
</evidence>
<feature type="compositionally biased region" description="Low complexity" evidence="1">
    <location>
        <begin position="66"/>
        <end position="80"/>
    </location>
</feature>
<keyword evidence="2" id="KW-0812">Transmembrane</keyword>
<dbReference type="Pfam" id="PF18922">
    <property type="entry name" value="DUF5672"/>
    <property type="match status" value="1"/>
</dbReference>
<feature type="domain" description="DUF5672" evidence="3">
    <location>
        <begin position="166"/>
        <end position="312"/>
    </location>
</feature>
<evidence type="ECO:0000313" key="4">
    <source>
        <dbReference type="EMBL" id="KAK2071177.1"/>
    </source>
</evidence>
<evidence type="ECO:0000313" key="5">
    <source>
        <dbReference type="Proteomes" id="UP001217918"/>
    </source>
</evidence>
<keyword evidence="2" id="KW-0472">Membrane</keyword>
<gene>
    <name evidence="4" type="ORF">P8C59_005621</name>
</gene>
<keyword evidence="2" id="KW-1133">Transmembrane helix</keyword>
<evidence type="ECO:0000256" key="1">
    <source>
        <dbReference type="SAM" id="MobiDB-lite"/>
    </source>
</evidence>
<dbReference type="Proteomes" id="UP001217918">
    <property type="component" value="Unassembled WGS sequence"/>
</dbReference>
<evidence type="ECO:0000256" key="2">
    <source>
        <dbReference type="SAM" id="Phobius"/>
    </source>
</evidence>
<name>A0AAD9MCF5_9PEZI</name>
<dbReference type="InterPro" id="IPR043729">
    <property type="entry name" value="DUF5672"/>
</dbReference>
<reference evidence="4" key="1">
    <citation type="journal article" date="2023" name="Mol. Plant Microbe Interact.">
        <title>Elucidating the Obligate Nature and Biological Capacity of an Invasive Fungal Corn Pathogen.</title>
        <authorList>
            <person name="MacCready J.S."/>
            <person name="Roggenkamp E.M."/>
            <person name="Gdanetz K."/>
            <person name="Chilvers M.I."/>
        </authorList>
    </citation>
    <scope>NUCLEOTIDE SEQUENCE</scope>
    <source>
        <strain evidence="4">PM02</strain>
    </source>
</reference>
<keyword evidence="5" id="KW-1185">Reference proteome</keyword>
<feature type="region of interest" description="Disordered" evidence="1">
    <location>
        <begin position="55"/>
        <end position="84"/>
    </location>
</feature>
<protein>
    <recommendedName>
        <fullName evidence="3">DUF5672 domain-containing protein</fullName>
    </recommendedName>
</protein>
<dbReference type="EMBL" id="JAQQPM010000004">
    <property type="protein sequence ID" value="KAK2071177.1"/>
    <property type="molecule type" value="Genomic_DNA"/>
</dbReference>
<dbReference type="AlphaFoldDB" id="A0AAD9MCF5"/>
<feature type="transmembrane region" description="Helical" evidence="2">
    <location>
        <begin position="20"/>
        <end position="44"/>
    </location>
</feature>